<organism evidence="2 3">
    <name type="scientific">Lysobacter hankyongensis</name>
    <dbReference type="NCBI Taxonomy" id="1176535"/>
    <lineage>
        <taxon>Bacteria</taxon>
        <taxon>Pseudomonadati</taxon>
        <taxon>Pseudomonadota</taxon>
        <taxon>Gammaproteobacteria</taxon>
        <taxon>Lysobacterales</taxon>
        <taxon>Lysobacteraceae</taxon>
        <taxon>Lysobacter</taxon>
    </lineage>
</organism>
<protein>
    <recommendedName>
        <fullName evidence="4">Secreted protein</fullName>
    </recommendedName>
</protein>
<evidence type="ECO:0000313" key="3">
    <source>
        <dbReference type="Proteomes" id="UP001499959"/>
    </source>
</evidence>
<accession>A0ABP9BB71</accession>
<proteinExistence type="predicted"/>
<evidence type="ECO:0000313" key="2">
    <source>
        <dbReference type="EMBL" id="GAA4792146.1"/>
    </source>
</evidence>
<name>A0ABP9BB71_9GAMM</name>
<dbReference type="RefSeq" id="WP_345302881.1">
    <property type="nucleotide sequence ID" value="NZ_BAABJE010000007.1"/>
</dbReference>
<feature type="signal peptide" evidence="1">
    <location>
        <begin position="1"/>
        <end position="29"/>
    </location>
</feature>
<dbReference type="EMBL" id="BAABJE010000007">
    <property type="protein sequence ID" value="GAA4792146.1"/>
    <property type="molecule type" value="Genomic_DNA"/>
</dbReference>
<reference evidence="3" key="1">
    <citation type="journal article" date="2019" name="Int. J. Syst. Evol. Microbiol.">
        <title>The Global Catalogue of Microorganisms (GCM) 10K type strain sequencing project: providing services to taxonomists for standard genome sequencing and annotation.</title>
        <authorList>
            <consortium name="The Broad Institute Genomics Platform"/>
            <consortium name="The Broad Institute Genome Sequencing Center for Infectious Disease"/>
            <person name="Wu L."/>
            <person name="Ma J."/>
        </authorList>
    </citation>
    <scope>NUCLEOTIDE SEQUENCE [LARGE SCALE GENOMIC DNA]</scope>
    <source>
        <strain evidence="3">JCM 18204</strain>
    </source>
</reference>
<sequence>MQHPRHAHAPTRWLRAIVAVAFAAGLALAATGTAHADISELNDCTTPQYVVFSSAGNGSDVTRTVYYRGASAPVVLGRNPEGNRNHAPGHLQNCTRNYSGNPDQVQWLTFKLYTRNWFGTPNEDHLAVAMRAKFRNLSIPGSESYDARGFIVHRYLGGILGERYALNVPGVQQQIESLGASADPGFFRNDVIYQIEAHASRNGVAYRATNTATGQTTDWRYHGQLPGDVDTRGTGLGFVVLCPTPGAANCGLSPGFNVYFWDISTGWFTP</sequence>
<keyword evidence="1" id="KW-0732">Signal</keyword>
<evidence type="ECO:0000256" key="1">
    <source>
        <dbReference type="SAM" id="SignalP"/>
    </source>
</evidence>
<comment type="caution">
    <text evidence="2">The sequence shown here is derived from an EMBL/GenBank/DDBJ whole genome shotgun (WGS) entry which is preliminary data.</text>
</comment>
<evidence type="ECO:0008006" key="4">
    <source>
        <dbReference type="Google" id="ProtNLM"/>
    </source>
</evidence>
<keyword evidence="3" id="KW-1185">Reference proteome</keyword>
<dbReference type="Proteomes" id="UP001499959">
    <property type="component" value="Unassembled WGS sequence"/>
</dbReference>
<gene>
    <name evidence="2" type="ORF">GCM10023307_16860</name>
</gene>
<feature type="chain" id="PRO_5046768019" description="Secreted protein" evidence="1">
    <location>
        <begin position="30"/>
        <end position="270"/>
    </location>
</feature>